<dbReference type="GO" id="GO:0051301">
    <property type="term" value="P:cell division"/>
    <property type="evidence" value="ECO:0007669"/>
    <property type="project" value="UniProtKB-KW"/>
</dbReference>
<proteinExistence type="predicted"/>
<dbReference type="NCBIfam" id="NF033429">
    <property type="entry name" value="ImuA_translesion"/>
    <property type="match status" value="1"/>
</dbReference>
<dbReference type="OrthoDB" id="9811176at2"/>
<accession>A0A1R4B0Q2</accession>
<keyword evidence="1" id="KW-0132">Cell division</keyword>
<keyword evidence="2" id="KW-1185">Reference proteome</keyword>
<dbReference type="InterPro" id="IPR047610">
    <property type="entry name" value="ImuA_translesion"/>
</dbReference>
<evidence type="ECO:0000313" key="1">
    <source>
        <dbReference type="EMBL" id="SJL82506.1"/>
    </source>
</evidence>
<dbReference type="EMBL" id="FUFT01000001">
    <property type="protein sequence ID" value="SJL82506.1"/>
    <property type="molecule type" value="Genomic_DNA"/>
</dbReference>
<reference evidence="1 2" key="1">
    <citation type="submission" date="2017-02" db="EMBL/GenBank/DDBJ databases">
        <authorList>
            <person name="Peterson S.W."/>
        </authorList>
    </citation>
    <scope>NUCLEOTIDE SEQUENCE [LARGE SCALE GENOMIC DNA]</scope>
    <source>
        <strain evidence="1 2">CECT 9027</strain>
    </source>
</reference>
<evidence type="ECO:0000313" key="2">
    <source>
        <dbReference type="Proteomes" id="UP000189475"/>
    </source>
</evidence>
<dbReference type="RefSeq" id="WP_077311840.1">
    <property type="nucleotide sequence ID" value="NZ_AP024887.1"/>
</dbReference>
<dbReference type="InterPro" id="IPR017166">
    <property type="entry name" value="UCP037290"/>
</dbReference>
<organism evidence="1 2">
    <name type="scientific">Vibrio palustris</name>
    <dbReference type="NCBI Taxonomy" id="1918946"/>
    <lineage>
        <taxon>Bacteria</taxon>
        <taxon>Pseudomonadati</taxon>
        <taxon>Pseudomonadota</taxon>
        <taxon>Gammaproteobacteria</taxon>
        <taxon>Vibrionales</taxon>
        <taxon>Vibrionaceae</taxon>
        <taxon>Vibrio</taxon>
    </lineage>
</organism>
<dbReference type="SUPFAM" id="SSF52540">
    <property type="entry name" value="P-loop containing nucleoside triphosphate hydrolases"/>
    <property type="match status" value="1"/>
</dbReference>
<dbReference type="PIRSF" id="PIRSF037290">
    <property type="entry name" value="UCP037290"/>
    <property type="match status" value="1"/>
</dbReference>
<sequence length="228" mass="25407">MNELITELKNKHWLWQASSGSSRHFSADTAQPTGYAMLDQKLMGGFPLSGVIEIQSPAGIGELRLLLPYLANYTQRLTVFINPPGHVHSEALTYAGLTLDKVLVLTPNTAKAALWAAEQCLKSGACEQVLLWQNHLEVHHARRLQVASEAGQCVQFLLRRPQQQVFSLPVTLSLQLHPARHGITVQIKKCKGAWPTEPFTVPFQEHWPELIQLDTPSVVVPFPSQQQV</sequence>
<dbReference type="InterPro" id="IPR027417">
    <property type="entry name" value="P-loop_NTPase"/>
</dbReference>
<dbReference type="Proteomes" id="UP000189475">
    <property type="component" value="Unassembled WGS sequence"/>
</dbReference>
<name>A0A1R4B0Q2_9VIBR</name>
<dbReference type="Gene3D" id="3.40.50.300">
    <property type="entry name" value="P-loop containing nucleotide triphosphate hydrolases"/>
    <property type="match status" value="1"/>
</dbReference>
<dbReference type="STRING" id="1918946.VPAL9027_00435"/>
<protein>
    <submittedName>
        <fullName evidence="1">SOS cell division inhibitor</fullName>
    </submittedName>
</protein>
<keyword evidence="1" id="KW-0131">Cell cycle</keyword>
<gene>
    <name evidence="1" type="ORF">VPAL9027_00435</name>
</gene>
<dbReference type="AlphaFoldDB" id="A0A1R4B0Q2"/>